<protein>
    <submittedName>
        <fullName evidence="1">Uncharacterized protein</fullName>
    </submittedName>
</protein>
<evidence type="ECO:0000313" key="2">
    <source>
        <dbReference type="Proteomes" id="UP001589748"/>
    </source>
</evidence>
<name>A0ABV5LSB4_9ACTN</name>
<gene>
    <name evidence="1" type="ORF">ACFFVI_08175</name>
</gene>
<keyword evidence="2" id="KW-1185">Reference proteome</keyword>
<organism evidence="1 2">
    <name type="scientific">Kineococcus gynurae</name>
    <dbReference type="NCBI Taxonomy" id="452979"/>
    <lineage>
        <taxon>Bacteria</taxon>
        <taxon>Bacillati</taxon>
        <taxon>Actinomycetota</taxon>
        <taxon>Actinomycetes</taxon>
        <taxon>Kineosporiales</taxon>
        <taxon>Kineosporiaceae</taxon>
        <taxon>Kineococcus</taxon>
    </lineage>
</organism>
<accession>A0ABV5LSB4</accession>
<comment type="caution">
    <text evidence="1">The sequence shown here is derived from an EMBL/GenBank/DDBJ whole genome shotgun (WGS) entry which is preliminary data.</text>
</comment>
<dbReference type="RefSeq" id="WP_380135468.1">
    <property type="nucleotide sequence ID" value="NZ_JBHLUI010000003.1"/>
</dbReference>
<sequence>MALQVLRSPGLEPMAAHLAGIQGFTATLDGDRDEVLGIPVTSLERTLLDVARFESPLLGLATLDHALRDGLFDPADLLDRAQAFRGERWVARARDLVRWADPGVESPGESWARLRILQAGLPRPETQVRVDRDDGRSWWLDLG</sequence>
<reference evidence="1 2" key="1">
    <citation type="submission" date="2024-09" db="EMBL/GenBank/DDBJ databases">
        <authorList>
            <person name="Sun Q."/>
            <person name="Mori K."/>
        </authorList>
    </citation>
    <scope>NUCLEOTIDE SEQUENCE [LARGE SCALE GENOMIC DNA]</scope>
    <source>
        <strain evidence="1 2">TISTR 1856</strain>
    </source>
</reference>
<evidence type="ECO:0000313" key="1">
    <source>
        <dbReference type="EMBL" id="MFB9376944.1"/>
    </source>
</evidence>
<dbReference type="Proteomes" id="UP001589748">
    <property type="component" value="Unassembled WGS sequence"/>
</dbReference>
<proteinExistence type="predicted"/>
<dbReference type="EMBL" id="JBHMDM010000004">
    <property type="protein sequence ID" value="MFB9376944.1"/>
    <property type="molecule type" value="Genomic_DNA"/>
</dbReference>